<evidence type="ECO:0000256" key="2">
    <source>
        <dbReference type="SAM" id="MobiDB-lite"/>
    </source>
</evidence>
<organism evidence="3 4">
    <name type="scientific">Ciona savignyi</name>
    <name type="common">Pacific transparent sea squirt</name>
    <dbReference type="NCBI Taxonomy" id="51511"/>
    <lineage>
        <taxon>Eukaryota</taxon>
        <taxon>Metazoa</taxon>
        <taxon>Chordata</taxon>
        <taxon>Tunicata</taxon>
        <taxon>Ascidiacea</taxon>
        <taxon>Phlebobranchia</taxon>
        <taxon>Cionidae</taxon>
        <taxon>Ciona</taxon>
    </lineage>
</organism>
<name>H2YN04_CIOSA</name>
<dbReference type="InParanoid" id="H2YN04"/>
<feature type="compositionally biased region" description="Basic and acidic residues" evidence="2">
    <location>
        <begin position="223"/>
        <end position="240"/>
    </location>
</feature>
<evidence type="ECO:0000256" key="1">
    <source>
        <dbReference type="SAM" id="Coils"/>
    </source>
</evidence>
<evidence type="ECO:0000313" key="4">
    <source>
        <dbReference type="Proteomes" id="UP000007875"/>
    </source>
</evidence>
<keyword evidence="4" id="KW-1185">Reference proteome</keyword>
<sequence length="261" mass="30106">METKNKERKIPYKQNLPEVESLKRKLETADREISFTKKLNSELKEENYKLKVEFDNERVKLLKKHDEEERNWENLKHQLLGKIEYLEEINVTSFPLHGSQVTSSSAEDQRHQRSLGELKLGEIAEPTRYNANLQSPNVSMNLSAIPSNYEQFHTTVDAALKQIEKISEDLENINTESPSQSFDLAPPVTTDTAVICSDQNLISHPTMPRLENTTSDESSETTIPRDKPGEVFSMMKEDKRKRSKSFCTRSYDDMQPVESLQ</sequence>
<reference evidence="3" key="3">
    <citation type="submission" date="2025-09" db="UniProtKB">
        <authorList>
            <consortium name="Ensembl"/>
        </authorList>
    </citation>
    <scope>IDENTIFICATION</scope>
</reference>
<dbReference type="OMA" id="PRANDVT"/>
<dbReference type="Proteomes" id="UP000007875">
    <property type="component" value="Unassembled WGS sequence"/>
</dbReference>
<evidence type="ECO:0000313" key="3">
    <source>
        <dbReference type="Ensembl" id="ENSCSAVP00000006706.1"/>
    </source>
</evidence>
<feature type="compositionally biased region" description="Low complexity" evidence="2">
    <location>
        <begin position="211"/>
        <end position="222"/>
    </location>
</feature>
<reference evidence="4" key="1">
    <citation type="submission" date="2003-08" db="EMBL/GenBank/DDBJ databases">
        <authorList>
            <person name="Birren B."/>
            <person name="Nusbaum C."/>
            <person name="Abebe A."/>
            <person name="Abouelleil A."/>
            <person name="Adekoya E."/>
            <person name="Ait-zahra M."/>
            <person name="Allen N."/>
            <person name="Allen T."/>
            <person name="An P."/>
            <person name="Anderson M."/>
            <person name="Anderson S."/>
            <person name="Arachchi H."/>
            <person name="Armbruster J."/>
            <person name="Bachantsang P."/>
            <person name="Baldwin J."/>
            <person name="Barry A."/>
            <person name="Bayul T."/>
            <person name="Blitshsteyn B."/>
            <person name="Bloom T."/>
            <person name="Blye J."/>
            <person name="Boguslavskiy L."/>
            <person name="Borowsky M."/>
            <person name="Boukhgalter B."/>
            <person name="Brunache A."/>
            <person name="Butler J."/>
            <person name="Calixte N."/>
            <person name="Calvo S."/>
            <person name="Camarata J."/>
            <person name="Campo K."/>
            <person name="Chang J."/>
            <person name="Cheshatsang Y."/>
            <person name="Citroen M."/>
            <person name="Collymore A."/>
            <person name="Considine T."/>
            <person name="Cook A."/>
            <person name="Cooke P."/>
            <person name="Corum B."/>
            <person name="Cuomo C."/>
            <person name="David R."/>
            <person name="Dawoe T."/>
            <person name="Degray S."/>
            <person name="Dodge S."/>
            <person name="Dooley K."/>
            <person name="Dorje P."/>
            <person name="Dorjee K."/>
            <person name="Dorris L."/>
            <person name="Duffey N."/>
            <person name="Dupes A."/>
            <person name="Elkins T."/>
            <person name="Engels R."/>
            <person name="Erickson J."/>
            <person name="Farina A."/>
            <person name="Faro S."/>
            <person name="Ferreira P."/>
            <person name="Fischer H."/>
            <person name="Fitzgerald M."/>
            <person name="Foley K."/>
            <person name="Gage D."/>
            <person name="Galagan J."/>
            <person name="Gearin G."/>
            <person name="Gnerre S."/>
            <person name="Gnirke A."/>
            <person name="Goyette A."/>
            <person name="Graham J."/>
            <person name="Grandbois E."/>
            <person name="Gyaltsen K."/>
            <person name="Hafez N."/>
            <person name="Hagopian D."/>
            <person name="Hagos B."/>
            <person name="Hall J."/>
            <person name="Hatcher B."/>
            <person name="Heller A."/>
            <person name="Higgins H."/>
            <person name="Honan T."/>
            <person name="Horn A."/>
            <person name="Houde N."/>
            <person name="Hughes L."/>
            <person name="Hulme W."/>
            <person name="Husby E."/>
            <person name="Iliev I."/>
            <person name="Jaffe D."/>
            <person name="Jones C."/>
            <person name="Kamal M."/>
            <person name="Kamat A."/>
            <person name="Kamvysselis M."/>
            <person name="Karlsson E."/>
            <person name="Kells C."/>
            <person name="Kieu A."/>
            <person name="Kisner P."/>
            <person name="Kodira C."/>
            <person name="Kulbokas E."/>
            <person name="Labutti K."/>
            <person name="Lama D."/>
            <person name="Landers T."/>
            <person name="Leger J."/>
            <person name="Levine S."/>
            <person name="Lewis D."/>
            <person name="Lewis T."/>
            <person name="Lindblad-toh K."/>
            <person name="Liu X."/>
            <person name="Lokyitsang T."/>
            <person name="Lokyitsang Y."/>
            <person name="Lucien O."/>
            <person name="Lui A."/>
            <person name="Ma L.J."/>
            <person name="Mabbitt R."/>
            <person name="Macdonald J."/>
            <person name="Maclean C."/>
            <person name="Major J."/>
            <person name="Manning J."/>
            <person name="Marabella R."/>
            <person name="Maru K."/>
            <person name="Matthews C."/>
            <person name="Mauceli E."/>
            <person name="Mccarthy M."/>
            <person name="Mcdonough S."/>
            <person name="Mcghee T."/>
            <person name="Meldrim J."/>
            <person name="Meneus L."/>
            <person name="Mesirov J."/>
            <person name="Mihalev A."/>
            <person name="Mihova T."/>
            <person name="Mikkelsen T."/>
            <person name="Mlenga V."/>
            <person name="Moru K."/>
            <person name="Mozes J."/>
            <person name="Mulrain L."/>
            <person name="Munson G."/>
            <person name="Naylor J."/>
            <person name="Newes C."/>
            <person name="Nguyen C."/>
            <person name="Nguyen N."/>
            <person name="Nguyen T."/>
            <person name="Nicol R."/>
            <person name="Nielsen C."/>
            <person name="Nizzari M."/>
            <person name="Norbu C."/>
            <person name="Norbu N."/>
            <person name="O'donnell P."/>
            <person name="Okoawo O."/>
            <person name="O'leary S."/>
            <person name="Omotosho B."/>
            <person name="O'neill K."/>
            <person name="Osman S."/>
            <person name="Parker S."/>
            <person name="Perrin D."/>
            <person name="Phunkhang P."/>
            <person name="Piqani B."/>
            <person name="Purcell S."/>
            <person name="Rachupka T."/>
            <person name="Ramasamy U."/>
            <person name="Rameau R."/>
            <person name="Ray V."/>
            <person name="Raymond C."/>
            <person name="Retta R."/>
            <person name="Richardson S."/>
            <person name="Rise C."/>
            <person name="Rodriguez J."/>
            <person name="Rogers J."/>
            <person name="Rogov P."/>
            <person name="Rutman M."/>
            <person name="Schupbach R."/>
            <person name="Seaman C."/>
            <person name="Settipalli S."/>
            <person name="Sharpe T."/>
            <person name="Sheridan J."/>
            <person name="Sherpa N."/>
            <person name="Shi J."/>
            <person name="Smirnov S."/>
            <person name="Smith C."/>
            <person name="Sougnez C."/>
            <person name="Spencer B."/>
            <person name="Stalker J."/>
            <person name="Stange-thomann N."/>
            <person name="Stavropoulos S."/>
            <person name="Stetson K."/>
            <person name="Stone C."/>
            <person name="Stone S."/>
            <person name="Stubbs M."/>
            <person name="Talamas J."/>
            <person name="Tchuinga P."/>
            <person name="Tenzing P."/>
            <person name="Tesfaye S."/>
            <person name="Theodore J."/>
            <person name="Thoulutsang Y."/>
            <person name="Topham K."/>
            <person name="Towey S."/>
            <person name="Tsamla T."/>
            <person name="Tsomo N."/>
            <person name="Vallee D."/>
            <person name="Vassiliev H."/>
            <person name="Venkataraman V."/>
            <person name="Vinson J."/>
            <person name="Vo A."/>
            <person name="Wade C."/>
            <person name="Wang S."/>
            <person name="Wangchuk T."/>
            <person name="Wangdi T."/>
            <person name="Whittaker C."/>
            <person name="Wilkinson J."/>
            <person name="Wu Y."/>
            <person name="Wyman D."/>
            <person name="Yadav S."/>
            <person name="Yang S."/>
            <person name="Yang X."/>
            <person name="Yeager S."/>
            <person name="Yee E."/>
            <person name="Young G."/>
            <person name="Zainoun J."/>
            <person name="Zembeck L."/>
            <person name="Zimmer A."/>
            <person name="Zody M."/>
            <person name="Lander E."/>
        </authorList>
    </citation>
    <scope>NUCLEOTIDE SEQUENCE [LARGE SCALE GENOMIC DNA]</scope>
</reference>
<dbReference type="AlphaFoldDB" id="H2YN04"/>
<protein>
    <submittedName>
        <fullName evidence="3">Uncharacterized protein</fullName>
    </submittedName>
</protein>
<dbReference type="HOGENOM" id="CLU_1067626_0_0_1"/>
<keyword evidence="1" id="KW-0175">Coiled coil</keyword>
<proteinExistence type="predicted"/>
<dbReference type="Ensembl" id="ENSCSAVT00000006792.1">
    <property type="protein sequence ID" value="ENSCSAVP00000006706.1"/>
    <property type="gene ID" value="ENSCSAVG00000004012.1"/>
</dbReference>
<accession>H2YN04</accession>
<feature type="region of interest" description="Disordered" evidence="2">
    <location>
        <begin position="204"/>
        <end position="261"/>
    </location>
</feature>
<dbReference type="GeneTree" id="ENSGT00530000067434"/>
<reference evidence="3" key="2">
    <citation type="submission" date="2025-08" db="UniProtKB">
        <authorList>
            <consortium name="Ensembl"/>
        </authorList>
    </citation>
    <scope>IDENTIFICATION</scope>
</reference>
<feature type="coiled-coil region" evidence="1">
    <location>
        <begin position="19"/>
        <end position="46"/>
    </location>
</feature>